<dbReference type="InterPro" id="IPR001387">
    <property type="entry name" value="Cro/C1-type_HTH"/>
</dbReference>
<dbReference type="Proteomes" id="UP000702209">
    <property type="component" value="Unassembled WGS sequence"/>
</dbReference>
<organism evidence="2 3">
    <name type="scientific">Nocardia amamiensis</name>
    <dbReference type="NCBI Taxonomy" id="404578"/>
    <lineage>
        <taxon>Bacteria</taxon>
        <taxon>Bacillati</taxon>
        <taxon>Actinomycetota</taxon>
        <taxon>Actinomycetes</taxon>
        <taxon>Mycobacteriales</taxon>
        <taxon>Nocardiaceae</taxon>
        <taxon>Nocardia</taxon>
    </lineage>
</organism>
<dbReference type="CDD" id="cd00093">
    <property type="entry name" value="HTH_XRE"/>
    <property type="match status" value="1"/>
</dbReference>
<dbReference type="InterPro" id="IPR010982">
    <property type="entry name" value="Lambda_DNA-bd_dom_sf"/>
</dbReference>
<dbReference type="PROSITE" id="PS50943">
    <property type="entry name" value="HTH_CROC1"/>
    <property type="match status" value="1"/>
</dbReference>
<proteinExistence type="predicted"/>
<dbReference type="Pfam" id="PF13560">
    <property type="entry name" value="HTH_31"/>
    <property type="match status" value="1"/>
</dbReference>
<gene>
    <name evidence="2" type="ORF">IU459_17820</name>
</gene>
<dbReference type="SUPFAM" id="SSF47413">
    <property type="entry name" value="lambda repressor-like DNA-binding domains"/>
    <property type="match status" value="1"/>
</dbReference>
<dbReference type="EMBL" id="JADLQX010000012">
    <property type="protein sequence ID" value="MBF6299386.1"/>
    <property type="molecule type" value="Genomic_DNA"/>
</dbReference>
<feature type="domain" description="HTH cro/C1-type" evidence="1">
    <location>
        <begin position="13"/>
        <end position="68"/>
    </location>
</feature>
<dbReference type="RefSeq" id="WP_195130658.1">
    <property type="nucleotide sequence ID" value="NZ_JADLQX010000012.1"/>
</dbReference>
<evidence type="ECO:0000313" key="2">
    <source>
        <dbReference type="EMBL" id="MBF6299386.1"/>
    </source>
</evidence>
<accession>A0ABS0CRY8</accession>
<comment type="caution">
    <text evidence="2">The sequence shown here is derived from an EMBL/GenBank/DDBJ whole genome shotgun (WGS) entry which is preliminary data.</text>
</comment>
<evidence type="ECO:0000313" key="3">
    <source>
        <dbReference type="Proteomes" id="UP000702209"/>
    </source>
</evidence>
<name>A0ABS0CRY8_9NOCA</name>
<evidence type="ECO:0000259" key="1">
    <source>
        <dbReference type="PROSITE" id="PS50943"/>
    </source>
</evidence>
<dbReference type="Gene3D" id="1.10.260.40">
    <property type="entry name" value="lambda repressor-like DNA-binding domains"/>
    <property type="match status" value="1"/>
</dbReference>
<protein>
    <submittedName>
        <fullName evidence="2">Helix-turn-helix domain-containing protein</fullName>
    </submittedName>
</protein>
<keyword evidence="3" id="KW-1185">Reference proteome</keyword>
<sequence>MNDIPPNEVGRRLREIRSWRGQSLEVVAGLAGISYGYLGRLERGEQPLSNRHTVEALARALQVAPSELTGRPWESPDGVTAAAHSALIAFENALDECELGEDLEVPIRPWPEIAADLRRLRRYRQAADYAAQGGLTPGLLSELHAAHVRMPELREQVLRGLIICYDAMAWATKRLGGRGLPLLAAKAAYQCAEELGSPASIGFAVWLRGSVAGEVSRSKQYNRSVAMADQLSPHLDDSATIQSYGMLHLNAALAAAVQADRSTAETHLDEAAAVAARMDDEVGTFGGFWFGRINVDIWRSSIGLELGDGVRAVEQAAHVPVEAIPSPVRQANYYAEVGRALLVEPKCRDRGLAMLLKAEEIAPQRVRSDFFVREAVADQLRTARRDAGGRNLRGLAWRLGIAPDLAPKN</sequence>
<dbReference type="SMART" id="SM00530">
    <property type="entry name" value="HTH_XRE"/>
    <property type="match status" value="1"/>
</dbReference>
<reference evidence="2 3" key="1">
    <citation type="submission" date="2020-10" db="EMBL/GenBank/DDBJ databases">
        <title>Identification of Nocardia species via Next-generation sequencing and recognition of intraspecies genetic diversity.</title>
        <authorList>
            <person name="Li P."/>
            <person name="Li P."/>
            <person name="Lu B."/>
        </authorList>
    </citation>
    <scope>NUCLEOTIDE SEQUENCE [LARGE SCALE GENOMIC DNA]</scope>
    <source>
        <strain evidence="2 3">BJ06-0157</strain>
    </source>
</reference>